<dbReference type="Proteomes" id="UP001412067">
    <property type="component" value="Unassembled WGS sequence"/>
</dbReference>
<evidence type="ECO:0000256" key="1">
    <source>
        <dbReference type="SAM" id="MobiDB-lite"/>
    </source>
</evidence>
<dbReference type="EMBL" id="JBBWWR010000020">
    <property type="protein sequence ID" value="KAK8940297.1"/>
    <property type="molecule type" value="Genomic_DNA"/>
</dbReference>
<sequence length="450" mass="49749">MSRDISVSRPFTAPHSVRSPAGYPEAPRYVAQKQQNCLASLVSTNSELPHSWNRKRRPAANLAVKNDSDQPKPSASLAQSKPKRAFGRNLSGNITIERPYQKPIPSKPWKPSGISKNPINPQKKIFSALPVAGGAKSGSGVKNHHVTFRDLPPPSAAVDLLPSTPVFLEDSSMQETPYQSAENCSKCRLDRIETSSYWLSQIKFAETSGKHFVSAAFFRLALDCKAQPFVSLQNELKHYRDRHAVIFKENLWGDLWLEYGLPNDQTVIVEQFDSKVTIGEGGDCTDDTAIIEKSETNLDDFEAKINAPEEFFLEKRFDDGVREVSSSMDSPLRDIQKYENLNFNSVMRSNVVRNKSKFGGLAINDSAMDARVNKANISAEKIGQAGIKSHGGGSVGKKETGDMLRSSDLFKKESKADAQFTSTLQDEENLNGGQNEAFNQALRCSSSRAE</sequence>
<feature type="compositionally biased region" description="Polar residues" evidence="1">
    <location>
        <begin position="431"/>
        <end position="450"/>
    </location>
</feature>
<evidence type="ECO:0000313" key="3">
    <source>
        <dbReference type="Proteomes" id="UP001412067"/>
    </source>
</evidence>
<name>A0ABR2LH25_9ASPA</name>
<feature type="region of interest" description="Disordered" evidence="1">
    <location>
        <begin position="44"/>
        <end position="117"/>
    </location>
</feature>
<feature type="region of interest" description="Disordered" evidence="1">
    <location>
        <begin position="1"/>
        <end position="25"/>
    </location>
</feature>
<dbReference type="PANTHER" id="PTHR34468:SF3">
    <property type="entry name" value="OS03G0288900 PROTEIN"/>
    <property type="match status" value="1"/>
</dbReference>
<feature type="region of interest" description="Disordered" evidence="1">
    <location>
        <begin position="420"/>
        <end position="450"/>
    </location>
</feature>
<dbReference type="PANTHER" id="PTHR34468">
    <property type="entry name" value="MICROTUBULE-ASSOCIATED FUTSCH-LIKE PROTEIN"/>
    <property type="match status" value="1"/>
</dbReference>
<reference evidence="2 3" key="1">
    <citation type="journal article" date="2022" name="Nat. Plants">
        <title>Genomes of leafy and leafless Platanthera orchids illuminate the evolution of mycoheterotrophy.</title>
        <authorList>
            <person name="Li M.H."/>
            <person name="Liu K.W."/>
            <person name="Li Z."/>
            <person name="Lu H.C."/>
            <person name="Ye Q.L."/>
            <person name="Zhang D."/>
            <person name="Wang J.Y."/>
            <person name="Li Y.F."/>
            <person name="Zhong Z.M."/>
            <person name="Liu X."/>
            <person name="Yu X."/>
            <person name="Liu D.K."/>
            <person name="Tu X.D."/>
            <person name="Liu B."/>
            <person name="Hao Y."/>
            <person name="Liao X.Y."/>
            <person name="Jiang Y.T."/>
            <person name="Sun W.H."/>
            <person name="Chen J."/>
            <person name="Chen Y.Q."/>
            <person name="Ai Y."/>
            <person name="Zhai J.W."/>
            <person name="Wu S.S."/>
            <person name="Zhou Z."/>
            <person name="Hsiao Y.Y."/>
            <person name="Wu W.L."/>
            <person name="Chen Y.Y."/>
            <person name="Lin Y.F."/>
            <person name="Hsu J.L."/>
            <person name="Li C.Y."/>
            <person name="Wang Z.W."/>
            <person name="Zhao X."/>
            <person name="Zhong W.Y."/>
            <person name="Ma X.K."/>
            <person name="Ma L."/>
            <person name="Huang J."/>
            <person name="Chen G.Z."/>
            <person name="Huang M.Z."/>
            <person name="Huang L."/>
            <person name="Peng D.H."/>
            <person name="Luo Y.B."/>
            <person name="Zou S.Q."/>
            <person name="Chen S.P."/>
            <person name="Lan S."/>
            <person name="Tsai W.C."/>
            <person name="Van de Peer Y."/>
            <person name="Liu Z.J."/>
        </authorList>
    </citation>
    <scope>NUCLEOTIDE SEQUENCE [LARGE SCALE GENOMIC DNA]</scope>
    <source>
        <strain evidence="2">Lor288</strain>
    </source>
</reference>
<keyword evidence="3" id="KW-1185">Reference proteome</keyword>
<proteinExistence type="predicted"/>
<evidence type="ECO:0000313" key="2">
    <source>
        <dbReference type="EMBL" id="KAK8940297.1"/>
    </source>
</evidence>
<accession>A0ABR2LH25</accession>
<comment type="caution">
    <text evidence="2">The sequence shown here is derived from an EMBL/GenBank/DDBJ whole genome shotgun (WGS) entry which is preliminary data.</text>
</comment>
<protein>
    <submittedName>
        <fullName evidence="2">Uncharacterized protein</fullName>
    </submittedName>
</protein>
<organism evidence="2 3">
    <name type="scientific">Platanthera guangdongensis</name>
    <dbReference type="NCBI Taxonomy" id="2320717"/>
    <lineage>
        <taxon>Eukaryota</taxon>
        <taxon>Viridiplantae</taxon>
        <taxon>Streptophyta</taxon>
        <taxon>Embryophyta</taxon>
        <taxon>Tracheophyta</taxon>
        <taxon>Spermatophyta</taxon>
        <taxon>Magnoliopsida</taxon>
        <taxon>Liliopsida</taxon>
        <taxon>Asparagales</taxon>
        <taxon>Orchidaceae</taxon>
        <taxon>Orchidoideae</taxon>
        <taxon>Orchideae</taxon>
        <taxon>Orchidinae</taxon>
        <taxon>Platanthera</taxon>
    </lineage>
</organism>
<gene>
    <name evidence="2" type="ORF">KSP40_PGU018682</name>
</gene>